<reference evidence="1 2" key="1">
    <citation type="journal article" date="2018" name="Mol. Biol. Evol.">
        <title>Broad Genomic Sampling Reveals a Smut Pathogenic Ancestry of the Fungal Clade Ustilaginomycotina.</title>
        <authorList>
            <person name="Kijpornyongpan T."/>
            <person name="Mondo S.J."/>
            <person name="Barry K."/>
            <person name="Sandor L."/>
            <person name="Lee J."/>
            <person name="Lipzen A."/>
            <person name="Pangilinan J."/>
            <person name="LaButti K."/>
            <person name="Hainaut M."/>
            <person name="Henrissat B."/>
            <person name="Grigoriev I.V."/>
            <person name="Spatafora J.W."/>
            <person name="Aime M.C."/>
        </authorList>
    </citation>
    <scope>NUCLEOTIDE SEQUENCE [LARGE SCALE GENOMIC DNA]</scope>
    <source>
        <strain evidence="1 2">SA 807</strain>
    </source>
</reference>
<proteinExistence type="predicted"/>
<evidence type="ECO:0000313" key="2">
    <source>
        <dbReference type="Proteomes" id="UP000245626"/>
    </source>
</evidence>
<protein>
    <submittedName>
        <fullName evidence="1">Methylcrotonoyl-CoA carboxylase</fullName>
    </submittedName>
</protein>
<gene>
    <name evidence="1" type="ORF">IE53DRAFT_381787</name>
</gene>
<evidence type="ECO:0000313" key="1">
    <source>
        <dbReference type="EMBL" id="PWN47875.1"/>
    </source>
</evidence>
<keyword evidence="2" id="KW-1185">Reference proteome</keyword>
<dbReference type="EMBL" id="KZ820318">
    <property type="protein sequence ID" value="PWN47875.1"/>
    <property type="molecule type" value="Genomic_DNA"/>
</dbReference>
<organism evidence="1 2">
    <name type="scientific">Violaceomyces palustris</name>
    <dbReference type="NCBI Taxonomy" id="1673888"/>
    <lineage>
        <taxon>Eukaryota</taxon>
        <taxon>Fungi</taxon>
        <taxon>Dikarya</taxon>
        <taxon>Basidiomycota</taxon>
        <taxon>Ustilaginomycotina</taxon>
        <taxon>Ustilaginomycetes</taxon>
        <taxon>Violaceomycetales</taxon>
        <taxon>Violaceomycetaceae</taxon>
        <taxon>Violaceomyces</taxon>
    </lineage>
</organism>
<accession>A0ACD0NPX1</accession>
<sequence>MSETEIRLPRTGHGEQGGVGFTASKPRFQPKALRKVLIANRGEIALRLIRSAKALNLQTVSIYTQEDSSSPHVQEADQAFLLEGKESQGKGYLDQDRIIEVCKASDVQCILPGYGFLSESPSFFEKVSEVDGLVIAGPRAETVKEFGLKHRAREMAINARVPCLPGSGLLDSLEEAEKEAERIGYPVMLKSTAGGGGLGLTVCRDAGELSEGFAKVKSRGSALFGDAGIFLEKYVEKGRHVEVQIFGNGEGKGGVVHFGERECSIQRRHQKVVEESPSPFVERNPGLREKLTSCAVSLGELAKYKSAGTIEMLVDDQTAEFYFLEVNTRLQVEHCVSELCYDIDLVALMLLQADYELCGVGGIPSSMLRSLQRPSPNGAAIEARLYAEDPVRDYAPTPGLLQNVEWATESVRRPRIDTWVSTGTRVSASYDPMLAKICVWSEDRDQAIRDSLALLKGSKVQGTPTNLGLLISIIGSERFGKGDTLTCFLDPKRGGFEYVADAVEVLKGGISTTVQDYPGRRGIGHGTPESGPMDHLSLRVANLLVGNEPGAEALEITLSGPELLFHSDAIVALAGAEMEMSLDGRSVESHTRMMVRKGSRLEIGSVEARERGCRSYLAIRGGFPNVASYLGSKSTTTALGVGGYQGRGLVGGDTIEIRRLTDSEKKGFKPFSLPRGSRIPSFFGTAAKAKSGGEGNEPWPIFCIPGPFDDDDFLTAKDREKLYGSLWKVSHQSARTGIRLEGQRLDWSRKDGGEGGSHPSNVLEFGYSAGGVNWNGDTPVILGVDGPDLGGLLISNTIISSEWRAGQIKPQDQLKFVPISFEQARLLNNKVEGFLRRLKEASNSDHVGSLVEPLEMSVDEVGGSRGGEATLYSDPVEGGGFERSHSVLAFKEEKQGRNPKVKLRSGGDRFLVVEYGEMTADIINRCRIELLVRELQASEREYGIVDLCPNMRSLTIMFDPELTSMDKLVERVLEVEDRLPRSTDVKIPTREWTLPVTFNDPLVKLAIDRYMETVRSKAIYLPDNKAYLAECNGWDSVDQVEEAVTGCAHLAVAVGFYFGTPILLPLDPRKRPFSQKYNPTRTWTPEGALGHGGSAYAIYGCDSPGGYPLIGRTLPTWSTYGDKPGFSKGKPWLFTNFDTVRFVEVDQKTYDKNLKDFKSGTYQWQVRETSFDVAEQSAFLESTMAEANEFRKKQMDALEKARLKEESIFMEWSQEKQKLEDEKRAKSSLSSSGSVLEGEAVDLEEMARDPKAILIRSKLSANVWKVICEGSQRVREGDKLVVLEAMKMEIEVCAPEGCDSIKAVIKRPGDKVDAGDVLLIGYRD</sequence>
<dbReference type="Proteomes" id="UP000245626">
    <property type="component" value="Unassembled WGS sequence"/>
</dbReference>
<name>A0ACD0NPX1_9BASI</name>